<dbReference type="NCBIfam" id="TIGR02907">
    <property type="entry name" value="spore_VI_D"/>
    <property type="match status" value="1"/>
</dbReference>
<dbReference type="PROSITE" id="PS51782">
    <property type="entry name" value="LYSM"/>
    <property type="match status" value="1"/>
</dbReference>
<dbReference type="Pfam" id="PF20918">
    <property type="entry name" value="SPOCS_spoVID-N"/>
    <property type="match status" value="1"/>
</dbReference>
<dbReference type="InterPro" id="IPR014256">
    <property type="entry name" value="Spore_VI_D"/>
</dbReference>
<dbReference type="InterPro" id="IPR048862">
    <property type="entry name" value="SPOCS_spoVID_N"/>
</dbReference>
<dbReference type="EMBL" id="JAUSTU010000010">
    <property type="protein sequence ID" value="MDQ0156142.1"/>
    <property type="molecule type" value="Genomic_DNA"/>
</dbReference>
<feature type="compositionally biased region" description="Basic and acidic residues" evidence="1">
    <location>
        <begin position="199"/>
        <end position="210"/>
    </location>
</feature>
<dbReference type="SMART" id="SM00257">
    <property type="entry name" value="LysM"/>
    <property type="match status" value="1"/>
</dbReference>
<dbReference type="RefSeq" id="WP_307150662.1">
    <property type="nucleotide sequence ID" value="NZ_JAUSTU010000010.1"/>
</dbReference>
<name>A0ABT9V5B0_9BACL</name>
<dbReference type="Proteomes" id="UP001231362">
    <property type="component" value="Unassembled WGS sequence"/>
</dbReference>
<evidence type="ECO:0000259" key="2">
    <source>
        <dbReference type="PROSITE" id="PS51782"/>
    </source>
</evidence>
<reference evidence="3 4" key="1">
    <citation type="submission" date="2023-07" db="EMBL/GenBank/DDBJ databases">
        <title>Genomic Encyclopedia of Type Strains, Phase IV (KMG-IV): sequencing the most valuable type-strain genomes for metagenomic binning, comparative biology and taxonomic classification.</title>
        <authorList>
            <person name="Goeker M."/>
        </authorList>
    </citation>
    <scope>NUCLEOTIDE SEQUENCE [LARGE SCALE GENOMIC DNA]</scope>
    <source>
        <strain evidence="3 4">DSM 23948</strain>
    </source>
</reference>
<evidence type="ECO:0000313" key="3">
    <source>
        <dbReference type="EMBL" id="MDQ0156142.1"/>
    </source>
</evidence>
<dbReference type="Pfam" id="PF01476">
    <property type="entry name" value="LysM"/>
    <property type="match status" value="1"/>
</dbReference>
<sequence>MSEEKESFLRFSLEESVWFQKGQEVAELLTISLDPNITIHENEQYVTIEGALQLTGEYKRHHSDAAEEDDFPLSPKFIQVVEERGDGVTEFSHRFPVDITIPHNRIHNVYDIDVEIESFDYVFPDKSCMKLTADLTITGLKGEESTEVAEKEQEIEVALRSPELEETEEPIEVKLTPPPVIEETNPTAHDLFAPFEVEARKSSEEEKPSDDPASEPLVLEKVPTLRAPQEEYPDISFSAQRKEKPASHQEHSHIEIVEHEVELESESPSHVESESSSSSSSEEIVKKKKKKISKKKGISITEFLARKEEHEDVAKLKVCIVQNGDTLDSLADRYEVTTQALMKVNQLEVTQDIYEGQVLYIPLAVAQRP</sequence>
<evidence type="ECO:0000313" key="4">
    <source>
        <dbReference type="Proteomes" id="UP001231362"/>
    </source>
</evidence>
<protein>
    <submittedName>
        <fullName evidence="3">Stage VI sporulation protein D</fullName>
    </submittedName>
</protein>
<keyword evidence="4" id="KW-1185">Reference proteome</keyword>
<dbReference type="CDD" id="cd00118">
    <property type="entry name" value="LysM"/>
    <property type="match status" value="1"/>
</dbReference>
<dbReference type="Gene3D" id="3.10.350.10">
    <property type="entry name" value="LysM domain"/>
    <property type="match status" value="1"/>
</dbReference>
<organism evidence="3 4">
    <name type="scientific">Anoxybacillus andreesenii</name>
    <dbReference type="NCBI Taxonomy" id="1325932"/>
    <lineage>
        <taxon>Bacteria</taxon>
        <taxon>Bacillati</taxon>
        <taxon>Bacillota</taxon>
        <taxon>Bacilli</taxon>
        <taxon>Bacillales</taxon>
        <taxon>Anoxybacillaceae</taxon>
        <taxon>Anoxybacillus</taxon>
    </lineage>
</organism>
<comment type="caution">
    <text evidence="3">The sequence shown here is derived from an EMBL/GenBank/DDBJ whole genome shotgun (WGS) entry which is preliminary data.</text>
</comment>
<dbReference type="InterPro" id="IPR036779">
    <property type="entry name" value="LysM_dom_sf"/>
</dbReference>
<feature type="domain" description="LysM" evidence="2">
    <location>
        <begin position="317"/>
        <end position="361"/>
    </location>
</feature>
<accession>A0ABT9V5B0</accession>
<dbReference type="InterPro" id="IPR018392">
    <property type="entry name" value="LysM"/>
</dbReference>
<dbReference type="PANTHER" id="PTHR33734:SF36">
    <property type="entry name" value="STAGE VI SPORULATION PROTEIN D"/>
    <property type="match status" value="1"/>
</dbReference>
<gene>
    <name evidence="3" type="ORF">J2S07_002460</name>
</gene>
<feature type="region of interest" description="Disordered" evidence="1">
    <location>
        <begin position="199"/>
        <end position="294"/>
    </location>
</feature>
<proteinExistence type="predicted"/>
<dbReference type="SUPFAM" id="SSF54106">
    <property type="entry name" value="LysM domain"/>
    <property type="match status" value="1"/>
</dbReference>
<dbReference type="PANTHER" id="PTHR33734">
    <property type="entry name" value="LYSM DOMAIN-CONTAINING GPI-ANCHORED PROTEIN 2"/>
    <property type="match status" value="1"/>
</dbReference>
<feature type="compositionally biased region" description="Basic and acidic residues" evidence="1">
    <location>
        <begin position="240"/>
        <end position="273"/>
    </location>
</feature>
<evidence type="ECO:0000256" key="1">
    <source>
        <dbReference type="SAM" id="MobiDB-lite"/>
    </source>
</evidence>